<organism evidence="4">
    <name type="scientific">marine sediment metagenome</name>
    <dbReference type="NCBI Taxonomy" id="412755"/>
    <lineage>
        <taxon>unclassified sequences</taxon>
        <taxon>metagenomes</taxon>
        <taxon>ecological metagenomes</taxon>
    </lineage>
</organism>
<evidence type="ECO:0000259" key="3">
    <source>
        <dbReference type="Pfam" id="PF01555"/>
    </source>
</evidence>
<proteinExistence type="predicted"/>
<feature type="domain" description="DNA methylase N-4/N-6" evidence="3">
    <location>
        <begin position="1"/>
        <end position="50"/>
    </location>
</feature>
<gene>
    <name evidence="4" type="ORF">S01H4_61662</name>
</gene>
<dbReference type="InterPro" id="IPR001091">
    <property type="entry name" value="RM_Methyltransferase"/>
</dbReference>
<dbReference type="SUPFAM" id="SSF53335">
    <property type="entry name" value="S-adenosyl-L-methionine-dependent methyltransferases"/>
    <property type="match status" value="1"/>
</dbReference>
<dbReference type="GO" id="GO:0032259">
    <property type="term" value="P:methylation"/>
    <property type="evidence" value="ECO:0007669"/>
    <property type="project" value="UniProtKB-KW"/>
</dbReference>
<comment type="caution">
    <text evidence="4">The sequence shown here is derived from an EMBL/GenBank/DDBJ whole genome shotgun (WGS) entry which is preliminary data.</text>
</comment>
<feature type="non-terminal residue" evidence="4">
    <location>
        <position position="137"/>
    </location>
</feature>
<dbReference type="InterPro" id="IPR029063">
    <property type="entry name" value="SAM-dependent_MTases_sf"/>
</dbReference>
<dbReference type="Pfam" id="PF01555">
    <property type="entry name" value="N6_N4_Mtase"/>
    <property type="match status" value="1"/>
</dbReference>
<keyword evidence="1" id="KW-0489">Methyltransferase</keyword>
<accession>X1CW74</accession>
<dbReference type="PRINTS" id="PR00508">
    <property type="entry name" value="S21N4MTFRASE"/>
</dbReference>
<protein>
    <recommendedName>
        <fullName evidence="3">DNA methylase N-4/N-6 domain-containing protein</fullName>
    </recommendedName>
</protein>
<sequence length="137" mass="15484">MDRIIRLTTDSGDKVFDPFAGVGTTAIIAQRLGRDFITSDIDPTYVTITREKLERERYEVGFFGVPIKKTVRRDNNGTAQYSKKKVETTLQALALRLGHLPTMEDIEASEPWVLAASRELYDDIRQPLKAAKLALRT</sequence>
<keyword evidence="2" id="KW-0808">Transferase</keyword>
<reference evidence="4" key="1">
    <citation type="journal article" date="2014" name="Front. Microbiol.">
        <title>High frequency of phylogenetically diverse reductive dehalogenase-homologous genes in deep subseafloor sedimentary metagenomes.</title>
        <authorList>
            <person name="Kawai M."/>
            <person name="Futagami T."/>
            <person name="Toyoda A."/>
            <person name="Takaki Y."/>
            <person name="Nishi S."/>
            <person name="Hori S."/>
            <person name="Arai W."/>
            <person name="Tsubouchi T."/>
            <person name="Morono Y."/>
            <person name="Uchiyama I."/>
            <person name="Ito T."/>
            <person name="Fujiyama A."/>
            <person name="Inagaki F."/>
            <person name="Takami H."/>
        </authorList>
    </citation>
    <scope>NUCLEOTIDE SEQUENCE</scope>
    <source>
        <strain evidence="4">Expedition CK06-06</strain>
    </source>
</reference>
<dbReference type="EMBL" id="BART01036614">
    <property type="protein sequence ID" value="GAH12746.1"/>
    <property type="molecule type" value="Genomic_DNA"/>
</dbReference>
<dbReference type="Gene3D" id="3.40.50.150">
    <property type="entry name" value="Vaccinia Virus protein VP39"/>
    <property type="match status" value="1"/>
</dbReference>
<evidence type="ECO:0000313" key="4">
    <source>
        <dbReference type="EMBL" id="GAH12746.1"/>
    </source>
</evidence>
<name>X1CW74_9ZZZZ</name>
<dbReference type="AlphaFoldDB" id="X1CW74"/>
<evidence type="ECO:0000256" key="2">
    <source>
        <dbReference type="ARBA" id="ARBA00022679"/>
    </source>
</evidence>
<dbReference type="GO" id="GO:0003677">
    <property type="term" value="F:DNA binding"/>
    <property type="evidence" value="ECO:0007669"/>
    <property type="project" value="InterPro"/>
</dbReference>
<dbReference type="GO" id="GO:0008170">
    <property type="term" value="F:N-methyltransferase activity"/>
    <property type="evidence" value="ECO:0007669"/>
    <property type="project" value="InterPro"/>
</dbReference>
<evidence type="ECO:0000256" key="1">
    <source>
        <dbReference type="ARBA" id="ARBA00022603"/>
    </source>
</evidence>
<dbReference type="InterPro" id="IPR002941">
    <property type="entry name" value="DNA_methylase_N4/N6"/>
</dbReference>